<gene>
    <name evidence="1" type="ORF">SK571_11215</name>
</gene>
<dbReference type="Proteomes" id="UP001271792">
    <property type="component" value="Unassembled WGS sequence"/>
</dbReference>
<protein>
    <submittedName>
        <fullName evidence="1">Uncharacterized protein</fullName>
    </submittedName>
</protein>
<organism evidence="1 2">
    <name type="scientific">Lentzea kristufekii</name>
    <dbReference type="NCBI Taxonomy" id="3095430"/>
    <lineage>
        <taxon>Bacteria</taxon>
        <taxon>Bacillati</taxon>
        <taxon>Actinomycetota</taxon>
        <taxon>Actinomycetes</taxon>
        <taxon>Pseudonocardiales</taxon>
        <taxon>Pseudonocardiaceae</taxon>
        <taxon>Lentzea</taxon>
    </lineage>
</organism>
<reference evidence="1 2" key="2">
    <citation type="submission" date="2023-11" db="EMBL/GenBank/DDBJ databases">
        <authorList>
            <person name="Lara A.C."/>
            <person name="Chronakova A."/>
        </authorList>
    </citation>
    <scope>NUCLEOTIDE SEQUENCE [LARGE SCALE GENOMIC DNA]</scope>
    <source>
        <strain evidence="1 2">BCCO 10_0798</strain>
    </source>
</reference>
<keyword evidence="2" id="KW-1185">Reference proteome</keyword>
<dbReference type="EMBL" id="JAXAVV010000004">
    <property type="protein sequence ID" value="MDX8049951.1"/>
    <property type="molecule type" value="Genomic_DNA"/>
</dbReference>
<evidence type="ECO:0000313" key="2">
    <source>
        <dbReference type="Proteomes" id="UP001271792"/>
    </source>
</evidence>
<name>A0ABU4TQ24_9PSEU</name>
<accession>A0ABU4TQ24</accession>
<reference evidence="1 2" key="1">
    <citation type="submission" date="2023-11" db="EMBL/GenBank/DDBJ databases">
        <title>Lentzea sokolovensis, sp. nov., Lentzea kristufkii, sp. nov., and Lentzea miocenensis, sp. nov., rare actinobacteria from Sokolov Coal Basin, Miocene lacustrine sediment, Czech Republic.</title>
        <authorList>
            <person name="Lara A."/>
            <person name="Kotroba L."/>
            <person name="Nouioui I."/>
            <person name="Neumann-Schaal M."/>
            <person name="Mast Y."/>
            <person name="Chronakova A."/>
        </authorList>
    </citation>
    <scope>NUCLEOTIDE SEQUENCE [LARGE SCALE GENOMIC DNA]</scope>
    <source>
        <strain evidence="1 2">BCCO 10_0798</strain>
    </source>
</reference>
<proteinExistence type="predicted"/>
<comment type="caution">
    <text evidence="1">The sequence shown here is derived from an EMBL/GenBank/DDBJ whole genome shotgun (WGS) entry which is preliminary data.</text>
</comment>
<evidence type="ECO:0000313" key="1">
    <source>
        <dbReference type="EMBL" id="MDX8049951.1"/>
    </source>
</evidence>
<sequence>MVSPRSSGDIHSCSMPVFGLTSGRYNRSRRPDILRPYAWSRRSTSVATRCELRVI</sequence>